<keyword evidence="2" id="KW-1185">Reference proteome</keyword>
<keyword evidence="1" id="KW-0614">Plasmid</keyword>
<sequence>MDIESFWDLANCAADLLPDAPDTDDTLGWMSWRELVWETARRLGALGQHLGVDLRMLGVDDGVDSSAASVSADQLVAMGMMLHRDSLDHADASSAPPRG</sequence>
<evidence type="ECO:0000313" key="2">
    <source>
        <dbReference type="Proteomes" id="UP000466517"/>
    </source>
</evidence>
<dbReference type="EMBL" id="AP022611">
    <property type="protein sequence ID" value="BBZ31213.1"/>
    <property type="molecule type" value="Genomic_DNA"/>
</dbReference>
<dbReference type="RefSeq" id="WP_163744676.1">
    <property type="nucleotide sequence ID" value="NZ_AP022611.1"/>
</dbReference>
<evidence type="ECO:0000313" key="1">
    <source>
        <dbReference type="EMBL" id="BBZ31213.1"/>
    </source>
</evidence>
<accession>A0A7I7XQ20</accession>
<dbReference type="KEGG" id="mmag:MMAD_55080"/>
<proteinExistence type="predicted"/>
<dbReference type="AlphaFoldDB" id="A0A7I7XQ20"/>
<protein>
    <submittedName>
        <fullName evidence="1">Uncharacterized protein</fullName>
    </submittedName>
</protein>
<dbReference type="Proteomes" id="UP000466517">
    <property type="component" value="Plasmid pJCM13574"/>
</dbReference>
<organism evidence="1 2">
    <name type="scientific">Mycolicibacterium madagascariense</name>
    <dbReference type="NCBI Taxonomy" id="212765"/>
    <lineage>
        <taxon>Bacteria</taxon>
        <taxon>Bacillati</taxon>
        <taxon>Actinomycetota</taxon>
        <taxon>Actinomycetes</taxon>
        <taxon>Mycobacteriales</taxon>
        <taxon>Mycobacteriaceae</taxon>
        <taxon>Mycolicibacterium</taxon>
    </lineage>
</organism>
<name>A0A7I7XQ20_9MYCO</name>
<gene>
    <name evidence="1" type="ORF">MMAD_55080</name>
</gene>
<geneLocation type="plasmid" evidence="2">
    <name>pjcm13574 dna</name>
</geneLocation>
<reference evidence="1 2" key="1">
    <citation type="journal article" date="2019" name="Emerg. Microbes Infect.">
        <title>Comprehensive subspecies identification of 175 nontuberculous mycobacteria species based on 7547 genomic profiles.</title>
        <authorList>
            <person name="Matsumoto Y."/>
            <person name="Kinjo T."/>
            <person name="Motooka D."/>
            <person name="Nabeya D."/>
            <person name="Jung N."/>
            <person name="Uechi K."/>
            <person name="Horii T."/>
            <person name="Iida T."/>
            <person name="Fujita J."/>
            <person name="Nakamura S."/>
        </authorList>
    </citation>
    <scope>NUCLEOTIDE SEQUENCE [LARGE SCALE GENOMIC DNA]</scope>
    <source>
        <strain evidence="1 2">JCM 13574</strain>
        <plasmid evidence="2">pjcm13574 dna</plasmid>
    </source>
</reference>